<feature type="binding site" evidence="10">
    <location>
        <position position="54"/>
    </location>
    <ligand>
        <name>CTP</name>
        <dbReference type="ChEBI" id="CHEBI:37563"/>
    </ligand>
</feature>
<dbReference type="InterPro" id="IPR002934">
    <property type="entry name" value="Polymerase_NTP_transf_dom"/>
</dbReference>
<evidence type="ECO:0000256" key="7">
    <source>
        <dbReference type="ARBA" id="ARBA00022840"/>
    </source>
</evidence>
<dbReference type="GO" id="GO:0000049">
    <property type="term" value="F:tRNA binding"/>
    <property type="evidence" value="ECO:0007669"/>
    <property type="project" value="UniProtKB-UniRule"/>
</dbReference>
<dbReference type="GO" id="GO:0004810">
    <property type="term" value="F:CCA tRNA nucleotidyltransferase activity"/>
    <property type="evidence" value="ECO:0007669"/>
    <property type="project" value="UniProtKB-UniRule"/>
</dbReference>
<dbReference type="Pfam" id="PF21133">
    <property type="entry name" value="CAA_C"/>
    <property type="match status" value="1"/>
</dbReference>
<evidence type="ECO:0000259" key="11">
    <source>
        <dbReference type="Pfam" id="PF01909"/>
    </source>
</evidence>
<feature type="binding site" evidence="10">
    <location>
        <position position="162"/>
    </location>
    <ligand>
        <name>ATP</name>
        <dbReference type="ChEBI" id="CHEBI:30616"/>
    </ligand>
</feature>
<dbReference type="NCBIfam" id="TIGR03671">
    <property type="entry name" value="cca_archaeal"/>
    <property type="match status" value="1"/>
</dbReference>
<keyword evidence="3 10" id="KW-0548">Nucleotidyltransferase</keyword>
<comment type="function">
    <text evidence="10">Catalyzes the addition and repair of the essential 3'-terminal CCA sequence in tRNAs without using a nucleic acid template. Adds these three nucleotides in the order of C, C, and A to the tRNA nucleotide-73, using CTP and ATP as substrates and producing inorganic pyrophosphate. tRNA 3'-terminal CCA addition is required both for tRNA processing and repair. Also involved in tRNA surveillance by mediating tandem CCA addition to generate a CCACCA at the 3' terminus of unstable tRNAs. While stable tRNAs receive only 3'-terminal CCA, unstable tRNAs are marked with CCACCA and rapidly degraded.</text>
</comment>
<dbReference type="GO" id="GO:0160016">
    <property type="term" value="F:CCACCA tRNA nucleotidyltransferase activity"/>
    <property type="evidence" value="ECO:0007669"/>
    <property type="project" value="RHEA"/>
</dbReference>
<feature type="domain" description="tRNA nucleotidyltransferase substrate binding" evidence="12">
    <location>
        <begin position="156"/>
        <end position="265"/>
    </location>
</feature>
<evidence type="ECO:0000256" key="3">
    <source>
        <dbReference type="ARBA" id="ARBA00022695"/>
    </source>
</evidence>
<dbReference type="InterPro" id="IPR008229">
    <property type="entry name" value="CCA-adding_arc"/>
</dbReference>
<keyword evidence="8 10" id="KW-0460">Magnesium</keyword>
<dbReference type="InterPro" id="IPR015329">
    <property type="entry name" value="tRNA_NucTransf2"/>
</dbReference>
<dbReference type="HAMAP" id="MF_01264">
    <property type="entry name" value="CCA_arch"/>
    <property type="match status" value="1"/>
</dbReference>
<feature type="binding site" evidence="10">
    <location>
        <position position="171"/>
    </location>
    <ligand>
        <name>ATP</name>
        <dbReference type="ChEBI" id="CHEBI:30616"/>
    </ligand>
</feature>
<keyword evidence="5 10" id="KW-0547">Nucleotide-binding</keyword>
<keyword evidence="1 10" id="KW-0808">Transferase</keyword>
<comment type="catalytic activity">
    <reaction evidence="10">
        <text>a tRNA with a 3' CCA end + 2 CTP + ATP = a tRNA with a 3' CCACCA end + 3 diphosphate</text>
        <dbReference type="Rhea" id="RHEA:76235"/>
        <dbReference type="Rhea" id="RHEA-COMP:10468"/>
        <dbReference type="Rhea" id="RHEA-COMP:18655"/>
        <dbReference type="ChEBI" id="CHEBI:30616"/>
        <dbReference type="ChEBI" id="CHEBI:33019"/>
        <dbReference type="ChEBI" id="CHEBI:37563"/>
        <dbReference type="ChEBI" id="CHEBI:83071"/>
        <dbReference type="ChEBI" id="CHEBI:195187"/>
    </reaction>
</comment>
<keyword evidence="4 10" id="KW-0479">Metal-binding</keyword>
<feature type="binding site" evidence="10">
    <location>
        <position position="54"/>
    </location>
    <ligand>
        <name>ATP</name>
        <dbReference type="ChEBI" id="CHEBI:30616"/>
    </ligand>
</feature>
<feature type="binding site" evidence="10">
    <location>
        <position position="66"/>
    </location>
    <ligand>
        <name>Mg(2+)</name>
        <dbReference type="ChEBI" id="CHEBI:18420"/>
    </ligand>
</feature>
<dbReference type="CDD" id="cd05400">
    <property type="entry name" value="NT_2-5OAS_ClassI-CCAase"/>
    <property type="match status" value="1"/>
</dbReference>
<feature type="binding site" evidence="10">
    <location>
        <position position="57"/>
    </location>
    <ligand>
        <name>CTP</name>
        <dbReference type="ChEBI" id="CHEBI:37563"/>
    </ligand>
</feature>
<dbReference type="InterPro" id="IPR006116">
    <property type="entry name" value="NT_2-5OAS_ClassI-CCAase"/>
</dbReference>
<dbReference type="Pfam" id="PF09249">
    <property type="entry name" value="tRNA_NucTransf2"/>
    <property type="match status" value="1"/>
</dbReference>
<evidence type="ECO:0000256" key="4">
    <source>
        <dbReference type="ARBA" id="ARBA00022723"/>
    </source>
</evidence>
<dbReference type="Gene3D" id="3.30.70.1550">
    <property type="entry name" value="Archaeal tRNA CCA-adding enzyme catalytic domain"/>
    <property type="match status" value="1"/>
</dbReference>
<dbReference type="InterPro" id="IPR043519">
    <property type="entry name" value="NT_sf"/>
</dbReference>
<dbReference type="GO" id="GO:0005524">
    <property type="term" value="F:ATP binding"/>
    <property type="evidence" value="ECO:0007669"/>
    <property type="project" value="UniProtKB-UniRule"/>
</dbReference>
<comment type="catalytic activity">
    <reaction evidence="10">
        <text>a tRNA precursor + 2 CTP + ATP = a tRNA with a 3' CCA end + 3 diphosphate</text>
        <dbReference type="Rhea" id="RHEA:14433"/>
        <dbReference type="Rhea" id="RHEA-COMP:10465"/>
        <dbReference type="Rhea" id="RHEA-COMP:10468"/>
        <dbReference type="ChEBI" id="CHEBI:30616"/>
        <dbReference type="ChEBI" id="CHEBI:33019"/>
        <dbReference type="ChEBI" id="CHEBI:37563"/>
        <dbReference type="ChEBI" id="CHEBI:74896"/>
        <dbReference type="ChEBI" id="CHEBI:83071"/>
        <dbReference type="EC" id="2.7.7.72"/>
    </reaction>
</comment>
<dbReference type="AlphaFoldDB" id="A0A062V965"/>
<dbReference type="GO" id="GO:0000287">
    <property type="term" value="F:magnesium ion binding"/>
    <property type="evidence" value="ECO:0007669"/>
    <property type="project" value="UniProtKB-UniRule"/>
</dbReference>
<evidence type="ECO:0000313" key="15">
    <source>
        <dbReference type="Proteomes" id="UP000027153"/>
    </source>
</evidence>
<evidence type="ECO:0000256" key="9">
    <source>
        <dbReference type="ARBA" id="ARBA00022884"/>
    </source>
</evidence>
<dbReference type="SUPFAM" id="SSF55003">
    <property type="entry name" value="PAP/Archaeal CCA-adding enzyme, C-terminal domain"/>
    <property type="match status" value="1"/>
</dbReference>
<dbReference type="SUPFAM" id="SSF81301">
    <property type="entry name" value="Nucleotidyltransferase"/>
    <property type="match status" value="1"/>
</dbReference>
<name>A0A062V965_9EURY</name>
<dbReference type="EC" id="2.7.7.72" evidence="10"/>
<dbReference type="Gene3D" id="3.30.460.10">
    <property type="entry name" value="Beta Polymerase, domain 2"/>
    <property type="match status" value="1"/>
</dbReference>
<feature type="domain" description="CCA-adding enzyme C-terminal" evidence="13">
    <location>
        <begin position="285"/>
        <end position="428"/>
    </location>
</feature>
<accession>A0A062V965</accession>
<dbReference type="PANTHER" id="PTHR39643">
    <property type="entry name" value="CCA-ADDING ENZYME"/>
    <property type="match status" value="1"/>
</dbReference>
<evidence type="ECO:0000313" key="14">
    <source>
        <dbReference type="EMBL" id="KCZ73078.1"/>
    </source>
</evidence>
<dbReference type="InterPro" id="IPR048833">
    <property type="entry name" value="CAA_C"/>
</dbReference>
<gene>
    <name evidence="10" type="primary">cca</name>
    <name evidence="14" type="ORF">ANME2D_00137</name>
</gene>
<sequence length="450" mass="50998">MNNINSICASVLSRIKPCDAEKTRLAALAHSIINRINAIGKEEGLPVSGKLVGSSARGTWLSGEHDLDIFIMFPPDVSREYLEEKGLYVARKIAKGAQSYEERYAEHPYINAIFDGFEVDLVPAFSVPSAAAIRSAVDRTPFHNDYVISRIKGLKDEVLLLKQFMRGAGVYGSELKTHGFSGYLVELLIIHYDSFIEVLRAACNWKYGTTIDLEKHASVAHKDPLIVIDPTDPARNVAAALSLDNMCIFIDRACEFLENPSEAFFSVQVPEPLDDASFRNTLHARGTSLIAIDFRAPDVVEDVLFPQLHKMEESVHEMLERYDFRVYNSSIWADERAVILFELESAQLPDVKKHTGPYVWSGEHALAFKSKYRESNTFSSIYIRDGKYMVEIQRKYTRANRLVESEITKCGLGKHVALSIKEGYRVLENDDILSIRDEDFRRSLRKFFEK</sequence>
<comment type="miscellaneous">
    <text evidence="10">A single active site specifically recognizes both ATP and CTP and is responsible for their addition.</text>
</comment>
<reference evidence="14 15" key="1">
    <citation type="journal article" date="2013" name="Nature">
        <title>Anaerobic oxidation of methane coupled to nitrate reduction in a novel archaeal lineage.</title>
        <authorList>
            <person name="Haroon M.F."/>
            <person name="Hu S."/>
            <person name="Shi Y."/>
            <person name="Imelfort M."/>
            <person name="Keller J."/>
            <person name="Hugenholtz P."/>
            <person name="Yuan Z."/>
            <person name="Tyson G.W."/>
        </authorList>
    </citation>
    <scope>NUCLEOTIDE SEQUENCE [LARGE SCALE GENOMIC DNA]</scope>
    <source>
        <strain evidence="14 15">ANME-2d</strain>
    </source>
</reference>
<evidence type="ECO:0000256" key="8">
    <source>
        <dbReference type="ARBA" id="ARBA00022842"/>
    </source>
</evidence>
<evidence type="ECO:0000259" key="13">
    <source>
        <dbReference type="Pfam" id="PF21133"/>
    </source>
</evidence>
<dbReference type="InterPro" id="IPR042090">
    <property type="entry name" value="CCA_tRNA_nucleotrans_2"/>
</dbReference>
<comment type="caution">
    <text evidence="14">The sequence shown here is derived from an EMBL/GenBank/DDBJ whole genome shotgun (WGS) entry which is preliminary data.</text>
</comment>
<evidence type="ECO:0000256" key="6">
    <source>
        <dbReference type="ARBA" id="ARBA00022800"/>
    </source>
</evidence>
<comment type="similarity">
    <text evidence="10">Belongs to the tRNA nucleotidyltransferase/poly(A) polymerase family. Archaeal CCA-adding enzyme subfamily.</text>
</comment>
<keyword evidence="6 10" id="KW-0692">RNA repair</keyword>
<evidence type="ECO:0000256" key="5">
    <source>
        <dbReference type="ARBA" id="ARBA00022741"/>
    </source>
</evidence>
<evidence type="ECO:0000256" key="10">
    <source>
        <dbReference type="HAMAP-Rule" id="MF_01264"/>
    </source>
</evidence>
<dbReference type="OrthoDB" id="7378at2157"/>
<feature type="binding site" evidence="10">
    <location>
        <position position="120"/>
    </location>
    <ligand>
        <name>Mg(2+)</name>
        <dbReference type="ChEBI" id="CHEBI:18420"/>
    </ligand>
</feature>
<keyword evidence="15" id="KW-1185">Reference proteome</keyword>
<dbReference type="PIRSF" id="PIRSF005335">
    <property type="entry name" value="CCA_arch"/>
    <property type="match status" value="1"/>
</dbReference>
<feature type="binding site" evidence="10">
    <location>
        <position position="57"/>
    </location>
    <ligand>
        <name>ATP</name>
        <dbReference type="ChEBI" id="CHEBI:30616"/>
    </ligand>
</feature>
<feature type="domain" description="Polymerase nucleotidyl transferase" evidence="11">
    <location>
        <begin position="51"/>
        <end position="143"/>
    </location>
</feature>
<dbReference type="Gene3D" id="3.30.70.590">
    <property type="entry name" value="Poly(A) polymerase predicted RNA binding domain"/>
    <property type="match status" value="1"/>
</dbReference>
<feature type="binding site" evidence="10">
    <location>
        <position position="68"/>
    </location>
    <ligand>
        <name>Mg(2+)</name>
        <dbReference type="ChEBI" id="CHEBI:18420"/>
    </ligand>
</feature>
<feature type="binding site" evidence="10">
    <location>
        <position position="143"/>
    </location>
    <ligand>
        <name>ATP</name>
        <dbReference type="ChEBI" id="CHEBI:30616"/>
    </ligand>
</feature>
<dbReference type="PANTHER" id="PTHR39643:SF1">
    <property type="entry name" value="CCA-ADDING ENZYME"/>
    <property type="match status" value="1"/>
</dbReference>
<dbReference type="GO" id="GO:0042245">
    <property type="term" value="P:RNA repair"/>
    <property type="evidence" value="ECO:0007669"/>
    <property type="project" value="UniProtKB-KW"/>
</dbReference>
<organism evidence="14 15">
    <name type="scientific">Candidatus Methanoperedens nitratireducens</name>
    <dbReference type="NCBI Taxonomy" id="1392998"/>
    <lineage>
        <taxon>Archaea</taxon>
        <taxon>Methanobacteriati</taxon>
        <taxon>Methanobacteriota</taxon>
        <taxon>Stenosarchaea group</taxon>
        <taxon>Methanomicrobia</taxon>
        <taxon>Methanosarcinales</taxon>
        <taxon>ANME-2 cluster</taxon>
        <taxon>Candidatus Methanoperedentaceae</taxon>
        <taxon>Candidatus Methanoperedens</taxon>
    </lineage>
</organism>
<keyword evidence="2 10" id="KW-0819">tRNA processing</keyword>
<comment type="subunit">
    <text evidence="10">Homodimer.</text>
</comment>
<comment type="cofactor">
    <cofactor evidence="10">
        <name>Mg(2+)</name>
        <dbReference type="ChEBI" id="CHEBI:18420"/>
    </cofactor>
</comment>
<dbReference type="Proteomes" id="UP000027153">
    <property type="component" value="Unassembled WGS sequence"/>
</dbReference>
<dbReference type="EMBL" id="JMIY01000001">
    <property type="protein sequence ID" value="KCZ73078.1"/>
    <property type="molecule type" value="Genomic_DNA"/>
</dbReference>
<dbReference type="SUPFAM" id="SSF81631">
    <property type="entry name" value="PAP/OAS1 substrate-binding domain"/>
    <property type="match status" value="1"/>
</dbReference>
<dbReference type="RefSeq" id="WP_048088271.1">
    <property type="nucleotide sequence ID" value="NZ_JMIY01000001.1"/>
</dbReference>
<keyword evidence="7 10" id="KW-0067">ATP-binding</keyword>
<evidence type="ECO:0000256" key="2">
    <source>
        <dbReference type="ARBA" id="ARBA00022694"/>
    </source>
</evidence>
<evidence type="ECO:0000259" key="12">
    <source>
        <dbReference type="Pfam" id="PF09249"/>
    </source>
</evidence>
<dbReference type="InterPro" id="IPR011068">
    <property type="entry name" value="NuclTrfase_I-like_C"/>
</dbReference>
<proteinExistence type="inferred from homology"/>
<dbReference type="Gene3D" id="1.10.1410.30">
    <property type="entry name" value="CCA tRNA nucleotidyltransferase, domain 2"/>
    <property type="match status" value="1"/>
</dbReference>
<keyword evidence="9 10" id="KW-0694">RNA-binding</keyword>
<feature type="binding site" evidence="10">
    <location>
        <position position="171"/>
    </location>
    <ligand>
        <name>CTP</name>
        <dbReference type="ChEBI" id="CHEBI:37563"/>
    </ligand>
</feature>
<feature type="binding site" evidence="10">
    <location>
        <position position="162"/>
    </location>
    <ligand>
        <name>CTP</name>
        <dbReference type="ChEBI" id="CHEBI:37563"/>
    </ligand>
</feature>
<dbReference type="GO" id="GO:0001680">
    <property type="term" value="P:tRNA 3'-terminal CCA addition"/>
    <property type="evidence" value="ECO:0007669"/>
    <property type="project" value="UniProtKB-UniRule"/>
</dbReference>
<dbReference type="PATRIC" id="fig|1392998.3.peg.499"/>
<evidence type="ECO:0000256" key="1">
    <source>
        <dbReference type="ARBA" id="ARBA00022679"/>
    </source>
</evidence>
<protein>
    <recommendedName>
        <fullName evidence="10">CCA-adding enzyme</fullName>
        <ecNumber evidence="10">2.7.7.72</ecNumber>
    </recommendedName>
    <alternativeName>
        <fullName evidence="10">CCA tRNA nucleotidyltransferase</fullName>
    </alternativeName>
    <alternativeName>
        <fullName evidence="10">tRNA CCA-pyrophosphorylase</fullName>
    </alternativeName>
    <alternativeName>
        <fullName evidence="10">tRNA adenylyl-/cytidylyl- transferase</fullName>
    </alternativeName>
    <alternativeName>
        <fullName evidence="10">tRNA nucleotidyltransferase</fullName>
    </alternativeName>
    <alternativeName>
        <fullName evidence="10">tRNA-NT</fullName>
    </alternativeName>
</protein>
<feature type="binding site" evidence="10">
    <location>
        <position position="143"/>
    </location>
    <ligand>
        <name>CTP</name>
        <dbReference type="ChEBI" id="CHEBI:37563"/>
    </ligand>
</feature>
<dbReference type="Pfam" id="PF01909">
    <property type="entry name" value="NTP_transf_2"/>
    <property type="match status" value="1"/>
</dbReference>